<evidence type="ECO:0000256" key="3">
    <source>
        <dbReference type="ARBA" id="ARBA00011245"/>
    </source>
</evidence>
<keyword evidence="9 13" id="KW-0457">Lysine biosynthesis</keyword>
<dbReference type="InterPro" id="IPR027281">
    <property type="entry name" value="Lys1"/>
</dbReference>
<dbReference type="Pfam" id="PF05222">
    <property type="entry name" value="AlaDh_PNT_N"/>
    <property type="match status" value="1"/>
</dbReference>
<evidence type="ECO:0000256" key="1">
    <source>
        <dbReference type="ARBA" id="ARBA00004884"/>
    </source>
</evidence>
<dbReference type="FunFam" id="3.40.50.720:FF:000217">
    <property type="entry name" value="Saccharopine dehydrogenase [NAD(+), L-lysine-forming]"/>
    <property type="match status" value="1"/>
</dbReference>
<evidence type="ECO:0000256" key="8">
    <source>
        <dbReference type="ARBA" id="ARBA00023027"/>
    </source>
</evidence>
<dbReference type="SUPFAM" id="SSF52283">
    <property type="entry name" value="Formate/glycerate dehydrogenase catalytic domain-like"/>
    <property type="match status" value="1"/>
</dbReference>
<feature type="disulfide bond" evidence="16">
    <location>
        <begin position="190"/>
        <end position="234"/>
    </location>
</feature>
<reference evidence="20" key="1">
    <citation type="journal article" date="2018" name="Nat. Microbiol.">
        <title>Leveraging single-cell genomics to expand the fungal tree of life.</title>
        <authorList>
            <person name="Ahrendt S.R."/>
            <person name="Quandt C.A."/>
            <person name="Ciobanu D."/>
            <person name="Clum A."/>
            <person name="Salamov A."/>
            <person name="Andreopoulos B."/>
            <person name="Cheng J.F."/>
            <person name="Woyke T."/>
            <person name="Pelin A."/>
            <person name="Henrissat B."/>
            <person name="Reynolds N.K."/>
            <person name="Benny G.L."/>
            <person name="Smith M.E."/>
            <person name="James T.Y."/>
            <person name="Grigoriev I.V."/>
        </authorList>
    </citation>
    <scope>NUCLEOTIDE SEQUENCE [LARGE SCALE GENOMIC DNA]</scope>
    <source>
        <strain evidence="20">Benny S71-1</strain>
    </source>
</reference>
<evidence type="ECO:0000256" key="13">
    <source>
        <dbReference type="PIRNR" id="PIRNR018250"/>
    </source>
</evidence>
<feature type="binding site" evidence="15">
    <location>
        <begin position="188"/>
        <end position="189"/>
    </location>
    <ligand>
        <name>NAD(+)</name>
        <dbReference type="ChEBI" id="CHEBI:57540"/>
    </ligand>
</feature>
<comment type="subunit">
    <text evidence="3">Monomer.</text>
</comment>
<feature type="binding site" evidence="15">
    <location>
        <begin position="303"/>
        <end position="306"/>
    </location>
    <ligand>
        <name>NAD(+)</name>
        <dbReference type="ChEBI" id="CHEBI:57540"/>
    </ligand>
</feature>
<organism evidence="19 20">
    <name type="scientific">Syncephalis pseudoplumigaleata</name>
    <dbReference type="NCBI Taxonomy" id="1712513"/>
    <lineage>
        <taxon>Eukaryota</taxon>
        <taxon>Fungi</taxon>
        <taxon>Fungi incertae sedis</taxon>
        <taxon>Zoopagomycota</taxon>
        <taxon>Zoopagomycotina</taxon>
        <taxon>Zoopagomycetes</taxon>
        <taxon>Zoopagales</taxon>
        <taxon>Piptocephalidaceae</taxon>
        <taxon>Syncephalis</taxon>
    </lineage>
</organism>
<gene>
    <name evidence="19" type="ORF">SYNPS1DRAFT_13210</name>
</gene>
<evidence type="ECO:0000256" key="9">
    <source>
        <dbReference type="ARBA" id="ARBA00023154"/>
    </source>
</evidence>
<comment type="pathway">
    <text evidence="1 13">Amino-acid biosynthesis; L-lysine biosynthesis via AAA pathway; L-lysine from L-alpha-aminoadipate (fungal route): step 3/3.</text>
</comment>
<dbReference type="GO" id="GO:0004754">
    <property type="term" value="F:saccharopine dehydrogenase (NAD+, L-lysine-forming) activity"/>
    <property type="evidence" value="ECO:0007669"/>
    <property type="project" value="UniProtKB-EC"/>
</dbReference>
<evidence type="ECO:0000256" key="15">
    <source>
        <dbReference type="PIRSR" id="PIRSR018250-3"/>
    </source>
</evidence>
<evidence type="ECO:0000313" key="19">
    <source>
        <dbReference type="EMBL" id="RKP27090.1"/>
    </source>
</evidence>
<evidence type="ECO:0000256" key="10">
    <source>
        <dbReference type="ARBA" id="ARBA00023157"/>
    </source>
</evidence>
<comment type="similarity">
    <text evidence="2 13">Belongs to the AlaDH/PNT family.</text>
</comment>
<keyword evidence="20" id="KW-1185">Reference proteome</keyword>
<feature type="binding site" evidence="15">
    <location>
        <position position="116"/>
    </location>
    <ligand>
        <name>NAD(+)</name>
        <dbReference type="ChEBI" id="CHEBI:57540"/>
    </ligand>
</feature>
<evidence type="ECO:0000256" key="16">
    <source>
        <dbReference type="PIRSR" id="PIRSR018250-4"/>
    </source>
</evidence>
<dbReference type="AlphaFoldDB" id="A0A4P9Z622"/>
<dbReference type="Gene3D" id="3.40.50.720">
    <property type="entry name" value="NAD(P)-binding Rossmann-like Domain"/>
    <property type="match status" value="2"/>
</dbReference>
<evidence type="ECO:0000256" key="4">
    <source>
        <dbReference type="ARBA" id="ARBA00012847"/>
    </source>
</evidence>
<dbReference type="PANTHER" id="PTHR11133:SF23">
    <property type="entry name" value="SACCHAROPINE DEHYDROGENASE [NAD(+), L-LYSINE-FORMING]"/>
    <property type="match status" value="1"/>
</dbReference>
<evidence type="ECO:0000259" key="18">
    <source>
        <dbReference type="SMART" id="SM01003"/>
    </source>
</evidence>
<dbReference type="Pfam" id="PF01262">
    <property type="entry name" value="AlaDh_PNT_C"/>
    <property type="match status" value="1"/>
</dbReference>
<evidence type="ECO:0000256" key="12">
    <source>
        <dbReference type="ARBA" id="ARBA00047860"/>
    </source>
</evidence>
<evidence type="ECO:0000256" key="7">
    <source>
        <dbReference type="ARBA" id="ARBA00023002"/>
    </source>
</evidence>
<dbReference type="Proteomes" id="UP000278143">
    <property type="component" value="Unassembled WGS sequence"/>
</dbReference>
<keyword evidence="8 13" id="KW-0520">NAD</keyword>
<evidence type="ECO:0000256" key="5">
    <source>
        <dbReference type="ARBA" id="ARBA00021221"/>
    </source>
</evidence>
<dbReference type="SMART" id="SM01002">
    <property type="entry name" value="AlaDh_PNT_C"/>
    <property type="match status" value="1"/>
</dbReference>
<keyword evidence="10" id="KW-1015">Disulfide bond</keyword>
<dbReference type="PIRSF" id="PIRSF018250">
    <property type="entry name" value="Saccharopine_DH_Lys"/>
    <property type="match status" value="1"/>
</dbReference>
<proteinExistence type="inferred from homology"/>
<dbReference type="SUPFAM" id="SSF51735">
    <property type="entry name" value="NAD(P)-binding Rossmann-fold domains"/>
    <property type="match status" value="1"/>
</dbReference>
<feature type="binding site" evidence="15">
    <location>
        <position position="216"/>
    </location>
    <ligand>
        <name>NAD(+)</name>
        <dbReference type="ChEBI" id="CHEBI:57540"/>
    </ligand>
</feature>
<dbReference type="InterPro" id="IPR051168">
    <property type="entry name" value="AASS"/>
</dbReference>
<feature type="domain" description="Alanine dehydrogenase/pyridine nucleotide transhydrogenase N-terminal" evidence="18">
    <location>
        <begin position="2"/>
        <end position="128"/>
    </location>
</feature>
<dbReference type="InterPro" id="IPR007886">
    <property type="entry name" value="AlaDH/PNT_N"/>
</dbReference>
<dbReference type="EMBL" id="KZ989271">
    <property type="protein sequence ID" value="RKP27090.1"/>
    <property type="molecule type" value="Genomic_DNA"/>
</dbReference>
<dbReference type="EC" id="1.5.1.7" evidence="4 13"/>
<feature type="active site" description="Proton acceptor" evidence="14">
    <location>
        <position position="64"/>
    </location>
</feature>
<feature type="binding site" evidence="15">
    <location>
        <position position="263"/>
    </location>
    <ligand>
        <name>NAD(+)</name>
        <dbReference type="ChEBI" id="CHEBI:57540"/>
    </ligand>
</feature>
<dbReference type="PANTHER" id="PTHR11133">
    <property type="entry name" value="SACCHAROPINE DEHYDROGENASE"/>
    <property type="match status" value="1"/>
</dbReference>
<evidence type="ECO:0000256" key="2">
    <source>
        <dbReference type="ARBA" id="ARBA00005689"/>
    </source>
</evidence>
<keyword evidence="7 13" id="KW-0560">Oxidoreductase</keyword>
<sequence length="353" mass="39013">MEHRAALTPAICAELKKHGFRITVERCSQRIFKDAEYEAVDCEMAPHGTWQTDAPADAYIVGLKELPEENTPLKHTHIFFAHCYKQQAGWQDILGRFRDGQGTLLDLEFLTDAQGRRVAAFGYHAGFTGAAFGIDAWCHQILGDGTPYPAITPYSSDKALIEHVRQNLAAVEAKTGKKPCVMVMGALGRCGRGAVEFAQFAGIAGEHLLRWDIEETKKGGPFEEILASDIFINCIYLSKPIPPFVTKEMLDRVDRPLSMVVDVSCDTTNPHNPIPIYSVNTTFDKPLLDVSTESPRPLQVIAIDHLPTALPRESSEAFSRDLLPSLLALKDRQSAPVWTAAEALFKEKSALLP</sequence>
<dbReference type="UniPathway" id="UPA00033">
    <property type="reaction ID" value="UER00034"/>
</dbReference>
<evidence type="ECO:0000256" key="11">
    <source>
        <dbReference type="ARBA" id="ARBA00033228"/>
    </source>
</evidence>
<evidence type="ECO:0000313" key="20">
    <source>
        <dbReference type="Proteomes" id="UP000278143"/>
    </source>
</evidence>
<dbReference type="SMART" id="SM01003">
    <property type="entry name" value="AlaDh_PNT_N"/>
    <property type="match status" value="1"/>
</dbReference>
<dbReference type="CDD" id="cd12188">
    <property type="entry name" value="SDH"/>
    <property type="match status" value="1"/>
</dbReference>
<protein>
    <recommendedName>
        <fullName evidence="5 13">Saccharopine dehydrogenase [NAD(+), L-lysine-forming]</fullName>
        <shortName evidence="13">SDH</shortName>
        <ecNumber evidence="4 13">1.5.1.7</ecNumber>
    </recommendedName>
    <alternativeName>
        <fullName evidence="11 13">Lysine--2-oxoglutarate reductase</fullName>
    </alternativeName>
</protein>
<accession>A0A4P9Z622</accession>
<evidence type="ECO:0000256" key="6">
    <source>
        <dbReference type="ARBA" id="ARBA00022605"/>
    </source>
</evidence>
<feature type="active site" description="Proton donor" evidence="14">
    <location>
        <position position="82"/>
    </location>
</feature>
<feature type="binding site" evidence="15">
    <location>
        <position position="236"/>
    </location>
    <ligand>
        <name>NAD(+)</name>
        <dbReference type="ChEBI" id="CHEBI:57540"/>
    </ligand>
</feature>
<dbReference type="GO" id="GO:0019878">
    <property type="term" value="P:lysine biosynthetic process via aminoadipic acid"/>
    <property type="evidence" value="ECO:0007669"/>
    <property type="project" value="UniProtKB-UniPathway"/>
</dbReference>
<comment type="catalytic activity">
    <reaction evidence="12 13">
        <text>L-saccharopine + NAD(+) + H2O = L-lysine + 2-oxoglutarate + NADH + H(+)</text>
        <dbReference type="Rhea" id="RHEA:12440"/>
        <dbReference type="ChEBI" id="CHEBI:15377"/>
        <dbReference type="ChEBI" id="CHEBI:15378"/>
        <dbReference type="ChEBI" id="CHEBI:16810"/>
        <dbReference type="ChEBI" id="CHEBI:32551"/>
        <dbReference type="ChEBI" id="CHEBI:57540"/>
        <dbReference type="ChEBI" id="CHEBI:57945"/>
        <dbReference type="ChEBI" id="CHEBI:57951"/>
        <dbReference type="EC" id="1.5.1.7"/>
    </reaction>
</comment>
<dbReference type="GO" id="GO:0005737">
    <property type="term" value="C:cytoplasm"/>
    <property type="evidence" value="ECO:0007669"/>
    <property type="project" value="TreeGrafter"/>
</dbReference>
<dbReference type="OrthoDB" id="265306at2759"/>
<feature type="domain" description="Alanine dehydrogenase/pyridine nucleotide transhydrogenase NAD(H)-binding" evidence="17">
    <location>
        <begin position="160"/>
        <end position="302"/>
    </location>
</feature>
<keyword evidence="6 13" id="KW-0028">Amino-acid biosynthesis</keyword>
<name>A0A4P9Z622_9FUNG</name>
<evidence type="ECO:0000256" key="14">
    <source>
        <dbReference type="PIRSR" id="PIRSR018250-1"/>
    </source>
</evidence>
<evidence type="ECO:0000259" key="17">
    <source>
        <dbReference type="SMART" id="SM01002"/>
    </source>
</evidence>
<dbReference type="InterPro" id="IPR036291">
    <property type="entry name" value="NAD(P)-bd_dom_sf"/>
</dbReference>
<dbReference type="InterPro" id="IPR007698">
    <property type="entry name" value="AlaDH/PNT_NAD(H)-bd"/>
</dbReference>
<feature type="binding site" evidence="15">
    <location>
        <position position="212"/>
    </location>
    <ligand>
        <name>NAD(+)</name>
        <dbReference type="ChEBI" id="CHEBI:57540"/>
    </ligand>
</feature>